<organism evidence="2 3">
    <name type="scientific">Alternaria atra</name>
    <dbReference type="NCBI Taxonomy" id="119953"/>
    <lineage>
        <taxon>Eukaryota</taxon>
        <taxon>Fungi</taxon>
        <taxon>Dikarya</taxon>
        <taxon>Ascomycota</taxon>
        <taxon>Pezizomycotina</taxon>
        <taxon>Dothideomycetes</taxon>
        <taxon>Pleosporomycetidae</taxon>
        <taxon>Pleosporales</taxon>
        <taxon>Pleosporineae</taxon>
        <taxon>Pleosporaceae</taxon>
        <taxon>Alternaria</taxon>
        <taxon>Alternaria sect. Ulocladioides</taxon>
    </lineage>
</organism>
<feature type="chain" id="PRO_5035172490" evidence="1">
    <location>
        <begin position="17"/>
        <end position="210"/>
    </location>
</feature>
<dbReference type="Proteomes" id="UP000676310">
    <property type="component" value="Unassembled WGS sequence"/>
</dbReference>
<dbReference type="GeneID" id="67011638"/>
<evidence type="ECO:0000313" key="3">
    <source>
        <dbReference type="Proteomes" id="UP000676310"/>
    </source>
</evidence>
<evidence type="ECO:0000256" key="1">
    <source>
        <dbReference type="SAM" id="SignalP"/>
    </source>
</evidence>
<dbReference type="AlphaFoldDB" id="A0A8J2ID21"/>
<feature type="signal peptide" evidence="1">
    <location>
        <begin position="1"/>
        <end position="16"/>
    </location>
</feature>
<reference evidence="2" key="1">
    <citation type="submission" date="2021-05" db="EMBL/GenBank/DDBJ databases">
        <authorList>
            <person name="Stam R."/>
        </authorList>
    </citation>
    <scope>NUCLEOTIDE SEQUENCE</scope>
    <source>
        <strain evidence="2">CS162</strain>
    </source>
</reference>
<dbReference type="OrthoDB" id="3688918at2759"/>
<gene>
    <name evidence="2" type="ORF">ALTATR162_LOCUS11373</name>
</gene>
<dbReference type="RefSeq" id="XP_043174950.1">
    <property type="nucleotide sequence ID" value="XM_043319015.1"/>
</dbReference>
<dbReference type="EMBL" id="CAJRGZ010000030">
    <property type="protein sequence ID" value="CAG5185682.1"/>
    <property type="molecule type" value="Genomic_DNA"/>
</dbReference>
<evidence type="ECO:0000313" key="2">
    <source>
        <dbReference type="EMBL" id="CAG5185682.1"/>
    </source>
</evidence>
<sequence length="210" mass="21664">MKYQFSFIAFVAFVTAQSIQDETPSEVHDEGAYPTSILYSVPTPSAGHPESSSDIIVPSALPSEVTSDDWCSTALITITTTRTVSVVTQIPSSLLTVTGIVELSSFMPSQPLPPTSATGIIQLSSWAAQPSSSAVTIIVPGNSATYIGESGVSPPRVPYPTASDKPTRTTTVGTTSYTSASGLPDFTAAANAVKVPVVVAGVLGWAALVL</sequence>
<comment type="caution">
    <text evidence="2">The sequence shown here is derived from an EMBL/GenBank/DDBJ whole genome shotgun (WGS) entry which is preliminary data.</text>
</comment>
<protein>
    <submittedName>
        <fullName evidence="2">Uncharacterized protein</fullName>
    </submittedName>
</protein>
<proteinExistence type="predicted"/>
<accession>A0A8J2ID21</accession>
<keyword evidence="1" id="KW-0732">Signal</keyword>
<name>A0A8J2ID21_9PLEO</name>
<keyword evidence="3" id="KW-1185">Reference proteome</keyword>